<dbReference type="RefSeq" id="WP_229744134.1">
    <property type="nucleotide sequence ID" value="NZ_BMJQ01000030.1"/>
</dbReference>
<dbReference type="AlphaFoldDB" id="A0A8J2Z1H4"/>
<name>A0A8J2Z1H4_9PROT</name>
<evidence type="ECO:0000259" key="2">
    <source>
        <dbReference type="Pfam" id="PF01557"/>
    </source>
</evidence>
<keyword evidence="1" id="KW-0456">Lyase</keyword>
<feature type="domain" description="Fumarylacetoacetase-like C-terminal" evidence="2">
    <location>
        <begin position="74"/>
        <end position="252"/>
    </location>
</feature>
<dbReference type="SUPFAM" id="SSF56529">
    <property type="entry name" value="FAH"/>
    <property type="match status" value="1"/>
</dbReference>
<comment type="caution">
    <text evidence="3">The sequence shown here is derived from an EMBL/GenBank/DDBJ whole genome shotgun (WGS) entry which is preliminary data.</text>
</comment>
<accession>A0A8J2Z1H4</accession>
<keyword evidence="4" id="KW-1185">Reference proteome</keyword>
<dbReference type="PANTHER" id="PTHR30143">
    <property type="entry name" value="ACID HYDRATASE"/>
    <property type="match status" value="1"/>
</dbReference>
<organism evidence="3 4">
    <name type="scientific">Aliidongia dinghuensis</name>
    <dbReference type="NCBI Taxonomy" id="1867774"/>
    <lineage>
        <taxon>Bacteria</taxon>
        <taxon>Pseudomonadati</taxon>
        <taxon>Pseudomonadota</taxon>
        <taxon>Alphaproteobacteria</taxon>
        <taxon>Rhodospirillales</taxon>
        <taxon>Dongiaceae</taxon>
        <taxon>Aliidongia</taxon>
    </lineage>
</organism>
<dbReference type="InterPro" id="IPR050772">
    <property type="entry name" value="Hydratase-Decarb/MhpD_sf"/>
</dbReference>
<evidence type="ECO:0000256" key="1">
    <source>
        <dbReference type="ARBA" id="ARBA00023239"/>
    </source>
</evidence>
<protein>
    <submittedName>
        <fullName evidence="3">2-keto-4-pentenoate hydratase</fullName>
    </submittedName>
</protein>
<sequence>MHAEILAERLRQAYLKGGVPPLRDGLAPNDAAAAYAVQALNTQIWISEGRRVVGRKIGLTSRSVQAQLGVDQPDYGTLFADMLIEDGGVLLASRVLQPKAEAEVALVLRDSIDDRRATPEAVRAATDYIVAAIEIVDSRIADWKITFADTVADNGSSAFFVLGRERRRLAGLDLRSCTMRLEVNGQTASEGVGAACMGDPLIAAAWLARTFAEAGEPLQAGDIILSGALGPMVPLTPGDGVKAVIDGLGEVAFSFRNDRQ</sequence>
<proteinExistence type="predicted"/>
<dbReference type="Proteomes" id="UP000646365">
    <property type="component" value="Unassembled WGS sequence"/>
</dbReference>
<reference evidence="3" key="2">
    <citation type="submission" date="2020-09" db="EMBL/GenBank/DDBJ databases">
        <authorList>
            <person name="Sun Q."/>
            <person name="Zhou Y."/>
        </authorList>
    </citation>
    <scope>NUCLEOTIDE SEQUENCE</scope>
    <source>
        <strain evidence="3">CGMCC 1.15725</strain>
    </source>
</reference>
<dbReference type="Gene3D" id="3.90.850.10">
    <property type="entry name" value="Fumarylacetoacetase-like, C-terminal domain"/>
    <property type="match status" value="1"/>
</dbReference>
<dbReference type="InterPro" id="IPR036663">
    <property type="entry name" value="Fumarylacetoacetase_C_sf"/>
</dbReference>
<dbReference type="Pfam" id="PF01557">
    <property type="entry name" value="FAA_hydrolase"/>
    <property type="match status" value="1"/>
</dbReference>
<evidence type="ECO:0000313" key="4">
    <source>
        <dbReference type="Proteomes" id="UP000646365"/>
    </source>
</evidence>
<evidence type="ECO:0000313" key="3">
    <source>
        <dbReference type="EMBL" id="GGF49356.1"/>
    </source>
</evidence>
<dbReference type="InterPro" id="IPR011234">
    <property type="entry name" value="Fumarylacetoacetase-like_C"/>
</dbReference>
<dbReference type="PANTHER" id="PTHR30143:SF0">
    <property type="entry name" value="2-KETO-4-PENTENOATE HYDRATASE"/>
    <property type="match status" value="1"/>
</dbReference>
<dbReference type="EMBL" id="BMJQ01000030">
    <property type="protein sequence ID" value="GGF49356.1"/>
    <property type="molecule type" value="Genomic_DNA"/>
</dbReference>
<dbReference type="GO" id="GO:0005737">
    <property type="term" value="C:cytoplasm"/>
    <property type="evidence" value="ECO:0007669"/>
    <property type="project" value="TreeGrafter"/>
</dbReference>
<dbReference type="GO" id="GO:0008684">
    <property type="term" value="F:2-oxopent-4-enoate hydratase activity"/>
    <property type="evidence" value="ECO:0007669"/>
    <property type="project" value="TreeGrafter"/>
</dbReference>
<gene>
    <name evidence="3" type="primary">mhpD</name>
    <name evidence="3" type="ORF">GCM10011611_64700</name>
</gene>
<reference evidence="3" key="1">
    <citation type="journal article" date="2014" name="Int. J. Syst. Evol. Microbiol.">
        <title>Complete genome sequence of Corynebacterium casei LMG S-19264T (=DSM 44701T), isolated from a smear-ripened cheese.</title>
        <authorList>
            <consortium name="US DOE Joint Genome Institute (JGI-PGF)"/>
            <person name="Walter F."/>
            <person name="Albersmeier A."/>
            <person name="Kalinowski J."/>
            <person name="Ruckert C."/>
        </authorList>
    </citation>
    <scope>NUCLEOTIDE SEQUENCE</scope>
    <source>
        <strain evidence="3">CGMCC 1.15725</strain>
    </source>
</reference>